<dbReference type="EMBL" id="DYUD01000025">
    <property type="protein sequence ID" value="HJG89728.1"/>
    <property type="molecule type" value="Genomic_DNA"/>
</dbReference>
<sequence>MKNLKLQLCLLAGFCTSTLSAQFSAGDGTADAPFQIQNKEQLAEVANYLSSHFILMNDIDLTNETWNQIGSFDQPFCGVFDGNGHKILGASINSSASLWSGFFGYLNQGTIKNLHLENLSLKGNAIVGGLVGQIDNGGVVKNCIVEGSVTSFDNIAGGIVGCIYNGGGSIINCIADVTVTTGPASLTAGAIIGQCDDNGIIQNCLVKGAVNVGGRGAGAIGYFGCDEVLAPQNTVTGVVITEMKVTRLASWAGAEHFGRIIGTRNGSTGTIANNYVLTDHFDFIDVTPEQVTEEKQGGEKSEIELKQQTTYETLGYAFGNNEFYPWIIKENQEFPTLWYTQNTSTAIPTTEKRTDIRIYPNPASNLLQITGKIDQAELYTISGNLIGSHSQPVIDISDLPSGIYFIKITSGKNTHSYRFVKL</sequence>
<dbReference type="Pfam" id="PF18962">
    <property type="entry name" value="Por_Secre_tail"/>
    <property type="match status" value="1"/>
</dbReference>
<feature type="chain" id="PRO_5036780364" evidence="1">
    <location>
        <begin position="22"/>
        <end position="422"/>
    </location>
</feature>
<dbReference type="NCBIfam" id="TIGR04183">
    <property type="entry name" value="Por_Secre_tail"/>
    <property type="match status" value="1"/>
</dbReference>
<feature type="domain" description="Secretion system C-terminal sorting" evidence="3">
    <location>
        <begin position="358"/>
        <end position="416"/>
    </location>
</feature>
<evidence type="ECO:0000259" key="2">
    <source>
        <dbReference type="Pfam" id="PF07581"/>
    </source>
</evidence>
<gene>
    <name evidence="4" type="ORF">K8U91_09725</name>
</gene>
<reference evidence="4" key="1">
    <citation type="journal article" date="2021" name="PeerJ">
        <title>Extensive microbial diversity within the chicken gut microbiome revealed by metagenomics and culture.</title>
        <authorList>
            <person name="Gilroy R."/>
            <person name="Ravi A."/>
            <person name="Getino M."/>
            <person name="Pursley I."/>
            <person name="Horton D.L."/>
            <person name="Alikhan N.F."/>
            <person name="Baker D."/>
            <person name="Gharbi K."/>
            <person name="Hall N."/>
            <person name="Watson M."/>
            <person name="Adriaenssens E.M."/>
            <person name="Foster-Nyarko E."/>
            <person name="Jarju S."/>
            <person name="Secka A."/>
            <person name="Antonio M."/>
            <person name="Oren A."/>
            <person name="Chaudhuri R.R."/>
            <person name="La Ragione R."/>
            <person name="Hildebrand F."/>
            <person name="Pallen M.J."/>
        </authorList>
    </citation>
    <scope>NUCLEOTIDE SEQUENCE</scope>
    <source>
        <strain evidence="4">CHK121-7720</strain>
    </source>
</reference>
<reference evidence="4" key="2">
    <citation type="submission" date="2021-09" db="EMBL/GenBank/DDBJ databases">
        <authorList>
            <person name="Gilroy R."/>
        </authorList>
    </citation>
    <scope>NUCLEOTIDE SEQUENCE</scope>
    <source>
        <strain evidence="4">CHK121-7720</strain>
    </source>
</reference>
<comment type="caution">
    <text evidence="4">The sequence shown here is derived from an EMBL/GenBank/DDBJ whole genome shotgun (WGS) entry which is preliminary data.</text>
</comment>
<name>A0A921MSA2_9BACT</name>
<dbReference type="InterPro" id="IPR011493">
    <property type="entry name" value="GLUG"/>
</dbReference>
<evidence type="ECO:0000313" key="4">
    <source>
        <dbReference type="EMBL" id="HJG89728.1"/>
    </source>
</evidence>
<dbReference type="Proteomes" id="UP000757103">
    <property type="component" value="Unassembled WGS sequence"/>
</dbReference>
<dbReference type="Pfam" id="PF07581">
    <property type="entry name" value="Glug"/>
    <property type="match status" value="1"/>
</dbReference>
<evidence type="ECO:0000313" key="5">
    <source>
        <dbReference type="Proteomes" id="UP000757103"/>
    </source>
</evidence>
<feature type="signal peptide" evidence="1">
    <location>
        <begin position="1"/>
        <end position="21"/>
    </location>
</feature>
<evidence type="ECO:0000259" key="3">
    <source>
        <dbReference type="Pfam" id="PF18962"/>
    </source>
</evidence>
<dbReference type="AlphaFoldDB" id="A0A921MSA2"/>
<dbReference type="RefSeq" id="WP_273306791.1">
    <property type="nucleotide sequence ID" value="NZ_DYUD01000025.1"/>
</dbReference>
<proteinExistence type="predicted"/>
<keyword evidence="1" id="KW-0732">Signal</keyword>
<feature type="domain" description="GLUG" evidence="2">
    <location>
        <begin position="123"/>
        <end position="150"/>
    </location>
</feature>
<dbReference type="InterPro" id="IPR026444">
    <property type="entry name" value="Secre_tail"/>
</dbReference>
<organism evidence="4 5">
    <name type="scientific">Barnesiella viscericola</name>
    <dbReference type="NCBI Taxonomy" id="397865"/>
    <lineage>
        <taxon>Bacteria</taxon>
        <taxon>Pseudomonadati</taxon>
        <taxon>Bacteroidota</taxon>
        <taxon>Bacteroidia</taxon>
        <taxon>Bacteroidales</taxon>
        <taxon>Barnesiellaceae</taxon>
        <taxon>Barnesiella</taxon>
    </lineage>
</organism>
<accession>A0A921MSA2</accession>
<protein>
    <submittedName>
        <fullName evidence="4">T9SS type A sorting domain-containing protein</fullName>
    </submittedName>
</protein>
<evidence type="ECO:0000256" key="1">
    <source>
        <dbReference type="SAM" id="SignalP"/>
    </source>
</evidence>
<dbReference type="Gene3D" id="2.160.20.110">
    <property type="match status" value="1"/>
</dbReference>